<evidence type="ECO:0000313" key="2">
    <source>
        <dbReference type="Proteomes" id="UP001497535"/>
    </source>
</evidence>
<dbReference type="EMBL" id="CAVMJV010000097">
    <property type="protein sequence ID" value="CAK5094931.1"/>
    <property type="molecule type" value="Genomic_DNA"/>
</dbReference>
<name>A0ACB1AMH7_MELEN</name>
<dbReference type="Proteomes" id="UP001497535">
    <property type="component" value="Unassembled WGS sequence"/>
</dbReference>
<reference evidence="1" key="1">
    <citation type="submission" date="2023-11" db="EMBL/GenBank/DDBJ databases">
        <authorList>
            <person name="Poullet M."/>
        </authorList>
    </citation>
    <scope>NUCLEOTIDE SEQUENCE</scope>
    <source>
        <strain evidence="1">E1834</strain>
    </source>
</reference>
<organism evidence="1 2">
    <name type="scientific">Meloidogyne enterolobii</name>
    <name type="common">Root-knot nematode worm</name>
    <name type="synonym">Meloidogyne mayaguensis</name>
    <dbReference type="NCBI Taxonomy" id="390850"/>
    <lineage>
        <taxon>Eukaryota</taxon>
        <taxon>Metazoa</taxon>
        <taxon>Ecdysozoa</taxon>
        <taxon>Nematoda</taxon>
        <taxon>Chromadorea</taxon>
        <taxon>Rhabditida</taxon>
        <taxon>Tylenchina</taxon>
        <taxon>Tylenchomorpha</taxon>
        <taxon>Tylenchoidea</taxon>
        <taxon>Meloidogynidae</taxon>
        <taxon>Meloidogyninae</taxon>
        <taxon>Meloidogyne</taxon>
    </lineage>
</organism>
<comment type="caution">
    <text evidence="1">The sequence shown here is derived from an EMBL/GenBank/DDBJ whole genome shotgun (WGS) entry which is preliminary data.</text>
</comment>
<protein>
    <submittedName>
        <fullName evidence="1">Uncharacterized protein</fullName>
    </submittedName>
</protein>
<sequence>MVEPTPIQRQAIPIGLQNRDIIGVAETGSGKTAAFLIPLLCWITTVPKKQAAPIISLDEGTEYEQGPYAIILAPTRELAQQIEIETHKFGDRLGIRTVSVIGGASREDQGIRMRMGVDIVIATPGRLVDVLENRYMSLNLCSYVIMDEADKMLDMGFEPDVTRILEFIPVTNLKPDTEEAEDENKLLENYTSKKKYRQTVMFTATMSSAVERVARQYLRRPAIVYIGSAGRPTERVEQIVIMMSEEMKRKKIVELLFEPNLYIPPIIIFVNQKRGADLLGKGLQKIGFNPCILHGGKGQEAREYALDALKTGAKDILVATDVAGRGIDVKDVSLVINYDMTKSIEDYTHRIGRTGRAGKKGKAITFLTPEDKDLFYDLKQCLLESPISSCPIELANHPDAQNKPGTIVQKRRQDETLYR</sequence>
<proteinExistence type="predicted"/>
<gene>
    <name evidence="1" type="ORF">MENTE1834_LOCUS40794</name>
</gene>
<accession>A0ACB1AMH7</accession>
<evidence type="ECO:0000313" key="1">
    <source>
        <dbReference type="EMBL" id="CAK5094931.1"/>
    </source>
</evidence>
<keyword evidence="2" id="KW-1185">Reference proteome</keyword>